<protein>
    <submittedName>
        <fullName evidence="3">Uncharacterized protein</fullName>
    </submittedName>
</protein>
<comment type="caution">
    <text evidence="3">The sequence shown here is derived from an EMBL/GenBank/DDBJ whole genome shotgun (WGS) entry which is preliminary data.</text>
</comment>
<gene>
    <name evidence="3" type="ORF">OMP40_22620</name>
</gene>
<keyword evidence="2" id="KW-0732">Signal</keyword>
<keyword evidence="4" id="KW-1185">Reference proteome</keyword>
<accession>A0A9X4L1K4</accession>
<feature type="signal peptide" evidence="2">
    <location>
        <begin position="1"/>
        <end position="26"/>
    </location>
</feature>
<dbReference type="AlphaFoldDB" id="A0A9X4L1K4"/>
<evidence type="ECO:0000313" key="3">
    <source>
        <dbReference type="EMBL" id="MDG0811852.1"/>
    </source>
</evidence>
<sequence length="168" mass="17637">MKNKLAILFAALVLLAAALYVSSEFGEGDGGYAQVRQDRQALRNGQGSDGQPGTTQSDAQQPEQHQSGMQQTGMQQTEIQQSEPQQSALQQTEKQKIGAGGIGEAAADRDAGNGSAAIGSGPAGGGLRFYPEGPGRQCRLALGSARESRLPELLDDLVQMVQKKKCPP</sequence>
<evidence type="ECO:0000313" key="4">
    <source>
        <dbReference type="Proteomes" id="UP001153404"/>
    </source>
</evidence>
<evidence type="ECO:0000256" key="2">
    <source>
        <dbReference type="SAM" id="SignalP"/>
    </source>
</evidence>
<feature type="compositionally biased region" description="Low complexity" evidence="1">
    <location>
        <begin position="64"/>
        <end position="91"/>
    </location>
</feature>
<proteinExistence type="predicted"/>
<reference evidence="3" key="1">
    <citation type="submission" date="2022-10" db="EMBL/GenBank/DDBJ databases">
        <title>Comparative genomic analysis of Cohnella hashimotonis sp. nov., isolated from the International Space Station.</title>
        <authorList>
            <person name="Simpson A."/>
            <person name="Venkateswaran K."/>
        </authorList>
    </citation>
    <scope>NUCLEOTIDE SEQUENCE</scope>
    <source>
        <strain evidence="3">DSM 28161</strain>
    </source>
</reference>
<feature type="chain" id="PRO_5040904936" evidence="2">
    <location>
        <begin position="27"/>
        <end position="168"/>
    </location>
</feature>
<feature type="compositionally biased region" description="Polar residues" evidence="1">
    <location>
        <begin position="43"/>
        <end position="63"/>
    </location>
</feature>
<organism evidence="3 4">
    <name type="scientific">Cohnella rhizosphaerae</name>
    <dbReference type="NCBI Taxonomy" id="1457232"/>
    <lineage>
        <taxon>Bacteria</taxon>
        <taxon>Bacillati</taxon>
        <taxon>Bacillota</taxon>
        <taxon>Bacilli</taxon>
        <taxon>Bacillales</taxon>
        <taxon>Paenibacillaceae</taxon>
        <taxon>Cohnella</taxon>
    </lineage>
</organism>
<dbReference type="EMBL" id="JAPDIA010000007">
    <property type="protein sequence ID" value="MDG0811852.1"/>
    <property type="molecule type" value="Genomic_DNA"/>
</dbReference>
<dbReference type="Proteomes" id="UP001153404">
    <property type="component" value="Unassembled WGS sequence"/>
</dbReference>
<name>A0A9X4L1K4_9BACL</name>
<feature type="region of interest" description="Disordered" evidence="1">
    <location>
        <begin position="43"/>
        <end position="136"/>
    </location>
</feature>
<evidence type="ECO:0000256" key="1">
    <source>
        <dbReference type="SAM" id="MobiDB-lite"/>
    </source>
</evidence>